<reference evidence="1 2" key="1">
    <citation type="submission" date="2023-12" db="EMBL/GenBank/DDBJ databases">
        <title>Baltic Sea Cyanobacteria.</title>
        <authorList>
            <person name="Delbaje E."/>
            <person name="Fewer D.P."/>
            <person name="Shishido T.K."/>
        </authorList>
    </citation>
    <scope>NUCLEOTIDE SEQUENCE [LARGE SCALE GENOMIC DNA]</scope>
    <source>
        <strain evidence="1 2">UHCC-0300</strain>
    </source>
</reference>
<accession>A0ABU5U8R6</accession>
<name>A0ABU5U8R6_9CYAN</name>
<gene>
    <name evidence="1" type="ORF">VB620_01025</name>
</gene>
<organism evidence="1 2">
    <name type="scientific">Nodularia harveyana UHCC-0300</name>
    <dbReference type="NCBI Taxonomy" id="2974287"/>
    <lineage>
        <taxon>Bacteria</taxon>
        <taxon>Bacillati</taxon>
        <taxon>Cyanobacteriota</taxon>
        <taxon>Cyanophyceae</taxon>
        <taxon>Nostocales</taxon>
        <taxon>Nodulariaceae</taxon>
        <taxon>Nodularia</taxon>
    </lineage>
</organism>
<dbReference type="EMBL" id="JAYGHG010000001">
    <property type="protein sequence ID" value="MEA5579920.1"/>
    <property type="molecule type" value="Genomic_DNA"/>
</dbReference>
<dbReference type="RefSeq" id="WP_323194261.1">
    <property type="nucleotide sequence ID" value="NZ_JAYGHG010000001.1"/>
</dbReference>
<evidence type="ECO:0000313" key="1">
    <source>
        <dbReference type="EMBL" id="MEA5579920.1"/>
    </source>
</evidence>
<sequence>MYTYPNLTSILSSLSSLTVSELKVLQENIDAIITTKNGGNNQINVSHTSEGYISIDKTLISPEIYSLISISLNPAPMDNLGLFIEKLEQLKNPLNQKSPPVKKPERPLGVWKGKVKMTDDFDELSSDILSEFGMEE</sequence>
<comment type="caution">
    <text evidence="1">The sequence shown here is derived from an EMBL/GenBank/DDBJ whole genome shotgun (WGS) entry which is preliminary data.</text>
</comment>
<protein>
    <submittedName>
        <fullName evidence="1">Uncharacterized protein</fullName>
    </submittedName>
</protein>
<keyword evidence="2" id="KW-1185">Reference proteome</keyword>
<dbReference type="Proteomes" id="UP001302120">
    <property type="component" value="Unassembled WGS sequence"/>
</dbReference>
<evidence type="ECO:0000313" key="2">
    <source>
        <dbReference type="Proteomes" id="UP001302120"/>
    </source>
</evidence>
<proteinExistence type="predicted"/>